<dbReference type="EMBL" id="MLFT02000011">
    <property type="protein sequence ID" value="PHT33455.1"/>
    <property type="molecule type" value="Genomic_DNA"/>
</dbReference>
<evidence type="ECO:0000256" key="6">
    <source>
        <dbReference type="ARBA" id="ARBA00022824"/>
    </source>
</evidence>
<evidence type="ECO:0000313" key="13">
    <source>
        <dbReference type="EMBL" id="PHT33455.1"/>
    </source>
</evidence>
<evidence type="ECO:0000313" key="14">
    <source>
        <dbReference type="Proteomes" id="UP000224567"/>
    </source>
</evidence>
<evidence type="ECO:0000256" key="1">
    <source>
        <dbReference type="ARBA" id="ARBA00001935"/>
    </source>
</evidence>
<dbReference type="Pfam" id="PF07732">
    <property type="entry name" value="Cu-oxidase_3"/>
    <property type="match status" value="1"/>
</dbReference>
<dbReference type="Proteomes" id="UP000224567">
    <property type="component" value="Unassembled WGS sequence"/>
</dbReference>
<evidence type="ECO:0000256" key="5">
    <source>
        <dbReference type="ARBA" id="ARBA00022729"/>
    </source>
</evidence>
<comment type="caution">
    <text evidence="13">The sequence shown here is derived from an EMBL/GenBank/DDBJ whole genome shotgun (WGS) entry which is preliminary data.</text>
</comment>
<dbReference type="FunFam" id="2.60.40.420:FF:000081">
    <property type="entry name" value="Spore coat protein A"/>
    <property type="match status" value="1"/>
</dbReference>
<proteinExistence type="inferred from homology"/>
<protein>
    <submittedName>
        <fullName evidence="13">Multicopper oxidase LPR1</fullName>
    </submittedName>
</protein>
<keyword evidence="10" id="KW-0325">Glycoprotein</keyword>
<keyword evidence="6" id="KW-0256">Endoplasmic reticulum</keyword>
<dbReference type="OrthoDB" id="262547at2759"/>
<keyword evidence="14" id="KW-1185">Reference proteome</keyword>
<dbReference type="InterPro" id="IPR052152">
    <property type="entry name" value="LPR1/LPR2"/>
</dbReference>
<evidence type="ECO:0000256" key="8">
    <source>
        <dbReference type="ARBA" id="ARBA00023008"/>
    </source>
</evidence>
<dbReference type="STRING" id="33114.A0A2G2VKE3"/>
<dbReference type="InterPro" id="IPR008972">
    <property type="entry name" value="Cupredoxin"/>
</dbReference>
<keyword evidence="5" id="KW-0732">Signal</keyword>
<dbReference type="Gene3D" id="2.60.40.420">
    <property type="entry name" value="Cupredoxins - blue copper proteins"/>
    <property type="match status" value="3"/>
</dbReference>
<dbReference type="InterPro" id="IPR011707">
    <property type="entry name" value="Cu-oxidase-like_N"/>
</dbReference>
<accession>A0A2G2VKE3</accession>
<dbReference type="FunFam" id="3.30.70.100:FF:000008">
    <property type="entry name" value="Copper transport protein ATOX1"/>
    <property type="match status" value="1"/>
</dbReference>
<name>A0A2G2VKE3_CAPBA</name>
<dbReference type="SUPFAM" id="SSF55008">
    <property type="entry name" value="HMA, heavy metal-associated domain"/>
    <property type="match status" value="1"/>
</dbReference>
<comment type="similarity">
    <text evidence="3">Belongs to the multicopper oxidase family.</text>
</comment>
<gene>
    <name evidence="13" type="ORF">CQW23_25255</name>
</gene>
<dbReference type="CDD" id="cd13844">
    <property type="entry name" value="CuRO_1_BOD_CotA_like"/>
    <property type="match status" value="1"/>
</dbReference>
<evidence type="ECO:0000256" key="3">
    <source>
        <dbReference type="ARBA" id="ARBA00010609"/>
    </source>
</evidence>
<organism evidence="13 14">
    <name type="scientific">Capsicum baccatum</name>
    <name type="common">Peruvian pepper</name>
    <dbReference type="NCBI Taxonomy" id="33114"/>
    <lineage>
        <taxon>Eukaryota</taxon>
        <taxon>Viridiplantae</taxon>
        <taxon>Streptophyta</taxon>
        <taxon>Embryophyta</taxon>
        <taxon>Tracheophyta</taxon>
        <taxon>Spermatophyta</taxon>
        <taxon>Magnoliopsida</taxon>
        <taxon>eudicotyledons</taxon>
        <taxon>Gunneridae</taxon>
        <taxon>Pentapetalae</taxon>
        <taxon>asterids</taxon>
        <taxon>lamiids</taxon>
        <taxon>Solanales</taxon>
        <taxon>Solanaceae</taxon>
        <taxon>Solanoideae</taxon>
        <taxon>Capsiceae</taxon>
        <taxon>Capsicum</taxon>
    </lineage>
</organism>
<dbReference type="GO" id="GO:0009626">
    <property type="term" value="P:plant-type hypersensitive response"/>
    <property type="evidence" value="ECO:0007669"/>
    <property type="project" value="UniProtKB-KW"/>
</dbReference>
<feature type="region of interest" description="Disordered" evidence="11">
    <location>
        <begin position="180"/>
        <end position="204"/>
    </location>
</feature>
<dbReference type="GO" id="GO:0016036">
    <property type="term" value="P:cellular response to phosphate starvation"/>
    <property type="evidence" value="ECO:0007669"/>
    <property type="project" value="InterPro"/>
</dbReference>
<dbReference type="GO" id="GO:0005789">
    <property type="term" value="C:endoplasmic reticulum membrane"/>
    <property type="evidence" value="ECO:0007669"/>
    <property type="project" value="UniProtKB-SubCell"/>
</dbReference>
<comment type="subcellular location">
    <subcellularLocation>
        <location evidence="2">Endoplasmic reticulum membrane</location>
        <topology evidence="2">Peripheral membrane protein</topology>
    </subcellularLocation>
</comment>
<feature type="region of interest" description="Disordered" evidence="11">
    <location>
        <begin position="79"/>
        <end position="113"/>
    </location>
</feature>
<dbReference type="PANTHER" id="PTHR48461">
    <property type="entry name" value="MULTICOPPER OXIDASE LPR1-LIKE"/>
    <property type="match status" value="1"/>
</dbReference>
<dbReference type="Pfam" id="PF00394">
    <property type="entry name" value="Cu-oxidase"/>
    <property type="match status" value="1"/>
</dbReference>
<evidence type="ECO:0000256" key="11">
    <source>
        <dbReference type="SAM" id="MobiDB-lite"/>
    </source>
</evidence>
<dbReference type="CDD" id="cd00371">
    <property type="entry name" value="HMA"/>
    <property type="match status" value="1"/>
</dbReference>
<comment type="cofactor">
    <cofactor evidence="1">
        <name>Cu cation</name>
        <dbReference type="ChEBI" id="CHEBI:23378"/>
    </cofactor>
</comment>
<evidence type="ECO:0000256" key="9">
    <source>
        <dbReference type="ARBA" id="ARBA00023136"/>
    </source>
</evidence>
<feature type="compositionally biased region" description="Low complexity" evidence="11">
    <location>
        <begin position="79"/>
        <end position="91"/>
    </location>
</feature>
<keyword evidence="9" id="KW-0472">Membrane</keyword>
<evidence type="ECO:0000256" key="7">
    <source>
        <dbReference type="ARBA" id="ARBA00023002"/>
    </source>
</evidence>
<dbReference type="CDD" id="cd13868">
    <property type="entry name" value="CuRO_2_CotA_like"/>
    <property type="match status" value="1"/>
</dbReference>
<dbReference type="CDD" id="cd13891">
    <property type="entry name" value="CuRO_3_CotA_like"/>
    <property type="match status" value="1"/>
</dbReference>
<dbReference type="SUPFAM" id="SSF49503">
    <property type="entry name" value="Cupredoxins"/>
    <property type="match status" value="3"/>
</dbReference>
<evidence type="ECO:0000256" key="10">
    <source>
        <dbReference type="ARBA" id="ARBA00023180"/>
    </source>
</evidence>
<dbReference type="Pfam" id="PF00403">
    <property type="entry name" value="HMA"/>
    <property type="match status" value="1"/>
</dbReference>
<dbReference type="Pfam" id="PF07731">
    <property type="entry name" value="Cu-oxidase_2"/>
    <property type="match status" value="1"/>
</dbReference>
<dbReference type="GO" id="GO:0005507">
    <property type="term" value="F:copper ion binding"/>
    <property type="evidence" value="ECO:0007669"/>
    <property type="project" value="InterPro"/>
</dbReference>
<keyword evidence="4" id="KW-0479">Metal-binding</keyword>
<keyword evidence="8" id="KW-0186">Copper</keyword>
<reference evidence="14" key="2">
    <citation type="journal article" date="2017" name="J. Anim. Genet.">
        <title>Multiple reference genome sequences of hot pepper reveal the massive evolution of plant disease resistance genes by retroduplication.</title>
        <authorList>
            <person name="Kim S."/>
            <person name="Park J."/>
            <person name="Yeom S.-I."/>
            <person name="Kim Y.-M."/>
            <person name="Seo E."/>
            <person name="Kim K.-T."/>
            <person name="Kim M.-S."/>
            <person name="Lee J.M."/>
            <person name="Cheong K."/>
            <person name="Shin H.-S."/>
            <person name="Kim S.-B."/>
            <person name="Han K."/>
            <person name="Lee J."/>
            <person name="Park M."/>
            <person name="Lee H.-A."/>
            <person name="Lee H.-Y."/>
            <person name="Lee Y."/>
            <person name="Oh S."/>
            <person name="Lee J.H."/>
            <person name="Choi E."/>
            <person name="Choi E."/>
            <person name="Lee S.E."/>
            <person name="Jeon J."/>
            <person name="Kim H."/>
            <person name="Choi G."/>
            <person name="Song H."/>
            <person name="Lee J."/>
            <person name="Lee S.-C."/>
            <person name="Kwon J.-K."/>
            <person name="Lee H.-Y."/>
            <person name="Koo N."/>
            <person name="Hong Y."/>
            <person name="Kim R.W."/>
            <person name="Kang W.-H."/>
            <person name="Huh J.H."/>
            <person name="Kang B.-C."/>
            <person name="Yang T.-J."/>
            <person name="Lee Y.-H."/>
            <person name="Bennetzen J.L."/>
            <person name="Choi D."/>
        </authorList>
    </citation>
    <scope>NUCLEOTIDE SEQUENCE [LARGE SCALE GENOMIC DNA]</scope>
    <source>
        <strain evidence="14">cv. PBC81</strain>
    </source>
</reference>
<feature type="domain" description="HMA" evidence="12">
    <location>
        <begin position="12"/>
        <end position="75"/>
    </location>
</feature>
<dbReference type="GO" id="GO:0016491">
    <property type="term" value="F:oxidoreductase activity"/>
    <property type="evidence" value="ECO:0007669"/>
    <property type="project" value="UniProtKB-KW"/>
</dbReference>
<sequence>MTKDEDFKLLKIQTCVLRVNIHCDGCKQKVKKLLQRIEGVYQVNIDSEQQKVTVSGSVDTGTLIKKLVKAGKHAELWSQNNANQNLKQNPNCIKDNSKNNKNQKQQGDGVIKNQQKFNLVPEEVDYLDEDYDEDEDVGYAEEEMRLMRDGASQQMALLRQQAEAKKAMAAAMANGKVNNNNVAANGKKTGPIQNMTMKPNAGGGGGIDPRTMAAMKMNMNNAAGGQLGGNVNLAEAAKMGMVGGNDINAMMNLAGFHGNNNNGTTTTNTNNNVAAFLNPAGGGGGGFQVHPNNGIPGSLATGGHHHPSASMLMNVNNGGQQQQQQYNPSPMLTNFQNRHAMQQPPPQMMYNRSPFVPPSTGYYYNNSNNNYGQVPYTTTYADPYYYTSPAAADQSATANAHMFSDENPSSCSIMDLPATSVFAYGTSRYTATVPGPTIEAVHGVDSYITWQNDLPSKHILPWDPTIPTATPKNGIPTVVHLHGGIDEPESDGHSEAWFTQRFQNHGPKWSKKRYHYHNVQHAGTMWYHDHAMGLTRVNILAGLMGAYVIQQPNVEGPLGLLYGEEYDRPLVVFDRAFKSDGSIYMNSTGNNPSIHPQWQPEYFGDAIIVNGKAWPYMKVKRRKYRFRIINASNARFFRFFFTNNMTFIHVASDSAYHETPVELRELLLAPSEIADVIADFSKSESHSAILANDAPYPYPSGDPVNEENSKVMKFVINPHREVDTANIPRNLIKYPSPDVSEAASNTRYVAFYEYASDIDEPTHLYINGKTFEAPVTETPRVGTSEIWNVINLTEDNHPMHIHLGLFVVLEQRELVNVEEFKGCMLKFNDAIKCKVDKYSIGKKKEVVLHEKGWKNVYKMMPGHVTKILVKFSFIHSNESYPFDATAEPGYVYHCHILDHEDNVMMRPLKFIN</sequence>
<keyword evidence="7" id="KW-0560">Oxidoreductase</keyword>
<dbReference type="InterPro" id="IPR006121">
    <property type="entry name" value="HMA_dom"/>
</dbReference>
<dbReference type="AlphaFoldDB" id="A0A2G2VKE3"/>
<dbReference type="FunFam" id="2.60.40.420:FF:000102">
    <property type="entry name" value="Multi-copper oxidase type I family protein"/>
    <property type="match status" value="1"/>
</dbReference>
<evidence type="ECO:0000256" key="2">
    <source>
        <dbReference type="ARBA" id="ARBA00004406"/>
    </source>
</evidence>
<dbReference type="InterPro" id="IPR001117">
    <property type="entry name" value="Cu-oxidase_2nd"/>
</dbReference>
<dbReference type="InterPro" id="IPR036163">
    <property type="entry name" value="HMA_dom_sf"/>
</dbReference>
<dbReference type="PANTHER" id="PTHR48461:SF1">
    <property type="entry name" value="MULTICOPPER OXIDASE LPR1-LIKE"/>
    <property type="match status" value="1"/>
</dbReference>
<dbReference type="PROSITE" id="PS50846">
    <property type="entry name" value="HMA_2"/>
    <property type="match status" value="1"/>
</dbReference>
<reference evidence="13 14" key="1">
    <citation type="journal article" date="2017" name="Genome Biol.">
        <title>New reference genome sequences of hot pepper reveal the massive evolution of plant disease-resistance genes by retroduplication.</title>
        <authorList>
            <person name="Kim S."/>
            <person name="Park J."/>
            <person name="Yeom S.I."/>
            <person name="Kim Y.M."/>
            <person name="Seo E."/>
            <person name="Kim K.T."/>
            <person name="Kim M.S."/>
            <person name="Lee J.M."/>
            <person name="Cheong K."/>
            <person name="Shin H.S."/>
            <person name="Kim S.B."/>
            <person name="Han K."/>
            <person name="Lee J."/>
            <person name="Park M."/>
            <person name="Lee H.A."/>
            <person name="Lee H.Y."/>
            <person name="Lee Y."/>
            <person name="Oh S."/>
            <person name="Lee J.H."/>
            <person name="Choi E."/>
            <person name="Choi E."/>
            <person name="Lee S.E."/>
            <person name="Jeon J."/>
            <person name="Kim H."/>
            <person name="Choi G."/>
            <person name="Song H."/>
            <person name="Lee J."/>
            <person name="Lee S.C."/>
            <person name="Kwon J.K."/>
            <person name="Lee H.Y."/>
            <person name="Koo N."/>
            <person name="Hong Y."/>
            <person name="Kim R.W."/>
            <person name="Kang W.H."/>
            <person name="Huh J.H."/>
            <person name="Kang B.C."/>
            <person name="Yang T.J."/>
            <person name="Lee Y.H."/>
            <person name="Bennetzen J.L."/>
            <person name="Choi D."/>
        </authorList>
    </citation>
    <scope>NUCLEOTIDE SEQUENCE [LARGE SCALE GENOMIC DNA]</scope>
    <source>
        <strain evidence="14">cv. PBC81</strain>
    </source>
</reference>
<dbReference type="InterPro" id="IPR011706">
    <property type="entry name" value="Cu-oxidase_C"/>
</dbReference>
<dbReference type="Gene3D" id="3.30.70.100">
    <property type="match status" value="1"/>
</dbReference>
<evidence type="ECO:0000259" key="12">
    <source>
        <dbReference type="PROSITE" id="PS50846"/>
    </source>
</evidence>
<evidence type="ECO:0000256" key="4">
    <source>
        <dbReference type="ARBA" id="ARBA00022723"/>
    </source>
</evidence>